<organism evidence="2 3">
    <name type="scientific">Cannabis sativa</name>
    <name type="common">Hemp</name>
    <name type="synonym">Marijuana</name>
    <dbReference type="NCBI Taxonomy" id="3483"/>
    <lineage>
        <taxon>Eukaryota</taxon>
        <taxon>Viridiplantae</taxon>
        <taxon>Streptophyta</taxon>
        <taxon>Embryophyta</taxon>
        <taxon>Tracheophyta</taxon>
        <taxon>Spermatophyta</taxon>
        <taxon>Magnoliopsida</taxon>
        <taxon>eudicotyledons</taxon>
        <taxon>Gunneridae</taxon>
        <taxon>Pentapetalae</taxon>
        <taxon>rosids</taxon>
        <taxon>fabids</taxon>
        <taxon>Rosales</taxon>
        <taxon>Cannabaceae</taxon>
        <taxon>Cannabis</taxon>
    </lineage>
</organism>
<sequence length="92" mass="9972">MARNSEMPQPTLLLGEIALTKKSLREFILYGPIHVMNEHISFSTLSIPSHNPSRVNSGHPPGACGTHPVGASTMMRSHSVSYTSLGKFLRAS</sequence>
<accession>A0A7J6DLE2</accession>
<comment type="caution">
    <text evidence="2">The sequence shown here is derived from an EMBL/GenBank/DDBJ whole genome shotgun (WGS) entry which is preliminary data.</text>
</comment>
<evidence type="ECO:0000313" key="3">
    <source>
        <dbReference type="Proteomes" id="UP000583929"/>
    </source>
</evidence>
<feature type="region of interest" description="Disordered" evidence="1">
    <location>
        <begin position="50"/>
        <end position="70"/>
    </location>
</feature>
<name>A0A7J6DLE2_CANSA</name>
<gene>
    <name evidence="2" type="ORF">G4B88_027015</name>
</gene>
<dbReference type="Proteomes" id="UP000583929">
    <property type="component" value="Unassembled WGS sequence"/>
</dbReference>
<evidence type="ECO:0000256" key="1">
    <source>
        <dbReference type="SAM" id="MobiDB-lite"/>
    </source>
</evidence>
<proteinExistence type="predicted"/>
<dbReference type="EMBL" id="JAATIQ010000889">
    <property type="protein sequence ID" value="KAF4346927.1"/>
    <property type="molecule type" value="Genomic_DNA"/>
</dbReference>
<keyword evidence="3" id="KW-1185">Reference proteome</keyword>
<protein>
    <submittedName>
        <fullName evidence="2">Uncharacterized protein</fullName>
    </submittedName>
</protein>
<evidence type="ECO:0000313" key="2">
    <source>
        <dbReference type="EMBL" id="KAF4346927.1"/>
    </source>
</evidence>
<dbReference type="AlphaFoldDB" id="A0A7J6DLE2"/>
<reference evidence="2 3" key="1">
    <citation type="journal article" date="2020" name="bioRxiv">
        <title>Sequence and annotation of 42 cannabis genomes reveals extensive copy number variation in cannabinoid synthesis and pathogen resistance genes.</title>
        <authorList>
            <person name="Mckernan K.J."/>
            <person name="Helbert Y."/>
            <person name="Kane L.T."/>
            <person name="Ebling H."/>
            <person name="Zhang L."/>
            <person name="Liu B."/>
            <person name="Eaton Z."/>
            <person name="Mclaughlin S."/>
            <person name="Kingan S."/>
            <person name="Baybayan P."/>
            <person name="Concepcion G."/>
            <person name="Jordan M."/>
            <person name="Riva A."/>
            <person name="Barbazuk W."/>
            <person name="Harkins T."/>
        </authorList>
    </citation>
    <scope>NUCLEOTIDE SEQUENCE [LARGE SCALE GENOMIC DNA]</scope>
    <source>
        <strain evidence="3">cv. Jamaican Lion 4</strain>
        <tissue evidence="2">Leaf</tissue>
    </source>
</reference>